<protein>
    <submittedName>
        <fullName evidence="2">RnfABCDGE type electron transport complex subunit D</fullName>
    </submittedName>
</protein>
<evidence type="ECO:0000256" key="1">
    <source>
        <dbReference type="SAM" id="Phobius"/>
    </source>
</evidence>
<feature type="transmembrane region" description="Helical" evidence="1">
    <location>
        <begin position="165"/>
        <end position="183"/>
    </location>
</feature>
<feature type="transmembrane region" description="Helical" evidence="1">
    <location>
        <begin position="214"/>
        <end position="232"/>
    </location>
</feature>
<dbReference type="RefSeq" id="WP_301418975.1">
    <property type="nucleotide sequence ID" value="NZ_CP098023.1"/>
</dbReference>
<sequence>MSTLKDLFVGPPNLKMALINSASLATVLTVFGHAFLGFEQSLMQMAVALMAGYSSAILFEYIDAKCLQRRPRYLGNGWSGFVFFMLPAHMTAITISFLIYVNDSLLMMVFAVVLAIGSKHVFRYKNGSRYQHFFNPSNFGIAVIFLVAPWANIIVYQFTETYSGFWDWLVLIVIALLGMRMNLFLTKRMAIILAWVSGFFLQAFLRGQLYPVQMAAEITMITAPAFVLFTFYMITDPMTSPSKLIPQIVFGFSIAMAYGVLMYFHVVFAIFFAVTIVTGSRGLFIMLSLWFERQRVQANLAGNVLPSS</sequence>
<reference evidence="2 3" key="1">
    <citation type="submission" date="2022-05" db="EMBL/GenBank/DDBJ databases">
        <title>Microbulbifer sp. nov., isolated from sponge.</title>
        <authorList>
            <person name="Gao L."/>
        </authorList>
    </citation>
    <scope>NUCLEOTIDE SEQUENCE [LARGE SCALE GENOMIC DNA]</scope>
    <source>
        <strain evidence="2 3">MI-G</strain>
    </source>
</reference>
<feature type="transmembrane region" description="Helical" evidence="1">
    <location>
        <begin position="105"/>
        <end position="122"/>
    </location>
</feature>
<feature type="transmembrane region" description="Helical" evidence="1">
    <location>
        <begin position="190"/>
        <end position="208"/>
    </location>
</feature>
<dbReference type="Proteomes" id="UP001321520">
    <property type="component" value="Chromosome"/>
</dbReference>
<feature type="transmembrane region" description="Helical" evidence="1">
    <location>
        <begin position="42"/>
        <end position="62"/>
    </location>
</feature>
<feature type="transmembrane region" description="Helical" evidence="1">
    <location>
        <begin position="74"/>
        <end position="99"/>
    </location>
</feature>
<name>A0ABY9EI00_9GAMM</name>
<organism evidence="2 3">
    <name type="scientific">Microbulbifer spongiae</name>
    <dbReference type="NCBI Taxonomy" id="2944933"/>
    <lineage>
        <taxon>Bacteria</taxon>
        <taxon>Pseudomonadati</taxon>
        <taxon>Pseudomonadota</taxon>
        <taxon>Gammaproteobacteria</taxon>
        <taxon>Cellvibrionales</taxon>
        <taxon>Microbulbiferaceae</taxon>
        <taxon>Microbulbifer</taxon>
    </lineage>
</organism>
<keyword evidence="1" id="KW-0812">Transmembrane</keyword>
<gene>
    <name evidence="2" type="ORF">M8T91_09180</name>
</gene>
<keyword evidence="3" id="KW-1185">Reference proteome</keyword>
<dbReference type="EMBL" id="CP098023">
    <property type="protein sequence ID" value="WKD51574.1"/>
    <property type="molecule type" value="Genomic_DNA"/>
</dbReference>
<evidence type="ECO:0000313" key="3">
    <source>
        <dbReference type="Proteomes" id="UP001321520"/>
    </source>
</evidence>
<feature type="transmembrane region" description="Helical" evidence="1">
    <location>
        <begin position="134"/>
        <end position="159"/>
    </location>
</feature>
<evidence type="ECO:0000313" key="2">
    <source>
        <dbReference type="EMBL" id="WKD51574.1"/>
    </source>
</evidence>
<keyword evidence="1" id="KW-0472">Membrane</keyword>
<feature type="transmembrane region" description="Helical" evidence="1">
    <location>
        <begin position="16"/>
        <end position="36"/>
    </location>
</feature>
<keyword evidence="1" id="KW-1133">Transmembrane helix</keyword>
<accession>A0ABY9EI00</accession>
<feature type="transmembrane region" description="Helical" evidence="1">
    <location>
        <begin position="244"/>
        <end position="264"/>
    </location>
</feature>
<proteinExistence type="predicted"/>
<feature type="transmembrane region" description="Helical" evidence="1">
    <location>
        <begin position="270"/>
        <end position="291"/>
    </location>
</feature>